<dbReference type="GO" id="GO:0016887">
    <property type="term" value="F:ATP hydrolysis activity"/>
    <property type="evidence" value="ECO:0007669"/>
    <property type="project" value="InterPro"/>
</dbReference>
<evidence type="ECO:0000256" key="3">
    <source>
        <dbReference type="ARBA" id="ARBA00022840"/>
    </source>
</evidence>
<accession>A0A2M7R6E1</accession>
<dbReference type="InterPro" id="IPR027417">
    <property type="entry name" value="P-loop_NTPase"/>
</dbReference>
<evidence type="ECO:0000256" key="2">
    <source>
        <dbReference type="ARBA" id="ARBA00022741"/>
    </source>
</evidence>
<dbReference type="PANTHER" id="PTHR42734">
    <property type="entry name" value="METAL TRANSPORT SYSTEM ATP-BINDING PROTEIN TM_0124-RELATED"/>
    <property type="match status" value="1"/>
</dbReference>
<dbReference type="Pfam" id="PF00005">
    <property type="entry name" value="ABC_tran"/>
    <property type="match status" value="1"/>
</dbReference>
<keyword evidence="3 5" id="KW-0067">ATP-binding</keyword>
<evidence type="ECO:0000256" key="1">
    <source>
        <dbReference type="ARBA" id="ARBA00022448"/>
    </source>
</evidence>
<dbReference type="Proteomes" id="UP000230767">
    <property type="component" value="Unassembled WGS sequence"/>
</dbReference>
<evidence type="ECO:0000259" key="4">
    <source>
        <dbReference type="PROSITE" id="PS50893"/>
    </source>
</evidence>
<evidence type="ECO:0000313" key="6">
    <source>
        <dbReference type="Proteomes" id="UP000230767"/>
    </source>
</evidence>
<dbReference type="Gene3D" id="3.40.50.300">
    <property type="entry name" value="P-loop containing nucleotide triphosphate hydrolases"/>
    <property type="match status" value="1"/>
</dbReference>
<proteinExistence type="predicted"/>
<dbReference type="GO" id="GO:0005524">
    <property type="term" value="F:ATP binding"/>
    <property type="evidence" value="ECO:0007669"/>
    <property type="project" value="UniProtKB-KW"/>
</dbReference>
<dbReference type="InterPro" id="IPR003593">
    <property type="entry name" value="AAA+_ATPase"/>
</dbReference>
<dbReference type="PANTHER" id="PTHR42734:SF7">
    <property type="entry name" value="ATP-BINDING COMPONENT OF ABC TRANSPORTER-RELATED"/>
    <property type="match status" value="1"/>
</dbReference>
<protein>
    <submittedName>
        <fullName evidence="5">ABC transporter ATP-binding protein</fullName>
    </submittedName>
</protein>
<dbReference type="SUPFAM" id="SSF52540">
    <property type="entry name" value="P-loop containing nucleoside triphosphate hydrolases"/>
    <property type="match status" value="1"/>
</dbReference>
<gene>
    <name evidence="5" type="ORF">COY73_02770</name>
</gene>
<reference evidence="6" key="1">
    <citation type="submission" date="2017-09" db="EMBL/GenBank/DDBJ databases">
        <title>Depth-based differentiation of microbial function through sediment-hosted aquifers and enrichment of novel symbionts in the deep terrestrial subsurface.</title>
        <authorList>
            <person name="Probst A.J."/>
            <person name="Ladd B."/>
            <person name="Jarett J.K."/>
            <person name="Geller-Mcgrath D.E."/>
            <person name="Sieber C.M.K."/>
            <person name="Emerson J.B."/>
            <person name="Anantharaman K."/>
            <person name="Thomas B.C."/>
            <person name="Malmstrom R."/>
            <person name="Stieglmeier M."/>
            <person name="Klingl A."/>
            <person name="Woyke T."/>
            <person name="Ryan C.M."/>
            <person name="Banfield J.F."/>
        </authorList>
    </citation>
    <scope>NUCLEOTIDE SEQUENCE [LARGE SCALE GENOMIC DNA]</scope>
</reference>
<dbReference type="SMART" id="SM00382">
    <property type="entry name" value="AAA"/>
    <property type="match status" value="1"/>
</dbReference>
<sequence>MGKGIVLKVENLNVELGGERILENLSFEVKEGEVLTILGPNGAGKTVLLKTLLGLLPYKGKIEWTPPTHHPEKIKIGYVPQRLPFIKDIPMSVGEFFKLKEASEKETKEIFNSIGLKDYNPPTTSSHSSLRSERAPDILEKKIGDLSSGQFQRILVGWALIGNPQVLLFDEPTTGIDIGGQESIYELLEKLRKEKSLTILLVTHDLSIVYKLATNCLCLNKKMLCYSIPKELTSERLSELYGGKIKFYQHSHE</sequence>
<keyword evidence="2" id="KW-0547">Nucleotide-binding</keyword>
<comment type="caution">
    <text evidence="5">The sequence shown here is derived from an EMBL/GenBank/DDBJ whole genome shotgun (WGS) entry which is preliminary data.</text>
</comment>
<dbReference type="InterPro" id="IPR050153">
    <property type="entry name" value="Metal_Ion_Import_ABC"/>
</dbReference>
<name>A0A2M7R6E1_9BACT</name>
<dbReference type="EMBL" id="PFLW01000069">
    <property type="protein sequence ID" value="PIY88789.1"/>
    <property type="molecule type" value="Genomic_DNA"/>
</dbReference>
<keyword evidence="1" id="KW-0813">Transport</keyword>
<feature type="domain" description="ABC transporter" evidence="4">
    <location>
        <begin position="7"/>
        <end position="245"/>
    </location>
</feature>
<dbReference type="PROSITE" id="PS50893">
    <property type="entry name" value="ABC_TRANSPORTER_2"/>
    <property type="match status" value="1"/>
</dbReference>
<dbReference type="InterPro" id="IPR003439">
    <property type="entry name" value="ABC_transporter-like_ATP-bd"/>
</dbReference>
<evidence type="ECO:0000313" key="5">
    <source>
        <dbReference type="EMBL" id="PIY88789.1"/>
    </source>
</evidence>
<dbReference type="AlphaFoldDB" id="A0A2M7R6E1"/>
<organism evidence="5 6">
    <name type="scientific">Candidatus Nealsonbacteria bacterium CG_4_10_14_0_8_um_filter_37_14</name>
    <dbReference type="NCBI Taxonomy" id="1974684"/>
    <lineage>
        <taxon>Bacteria</taxon>
        <taxon>Candidatus Nealsoniibacteriota</taxon>
    </lineage>
</organism>